<dbReference type="AlphaFoldDB" id="A0A542YR08"/>
<keyword evidence="7" id="KW-1185">Reference proteome</keyword>
<accession>A0A542YR08</accession>
<keyword evidence="2" id="KW-0812">Transmembrane</keyword>
<comment type="subcellular location">
    <subcellularLocation>
        <location evidence="1">Endomembrane system</location>
        <topology evidence="1">Multi-pass membrane protein</topology>
    </subcellularLocation>
</comment>
<dbReference type="Pfam" id="PF06803">
    <property type="entry name" value="DUF1232"/>
    <property type="match status" value="1"/>
</dbReference>
<dbReference type="InterPro" id="IPR010652">
    <property type="entry name" value="DUF1232"/>
</dbReference>
<evidence type="ECO:0000313" key="6">
    <source>
        <dbReference type="EMBL" id="TQL50518.1"/>
    </source>
</evidence>
<name>A0A542YR08_9MICO</name>
<organism evidence="6 7">
    <name type="scientific">Ornithinicoccus hortensis</name>
    <dbReference type="NCBI Taxonomy" id="82346"/>
    <lineage>
        <taxon>Bacteria</taxon>
        <taxon>Bacillati</taxon>
        <taxon>Actinomycetota</taxon>
        <taxon>Actinomycetes</taxon>
        <taxon>Micrococcales</taxon>
        <taxon>Intrasporangiaceae</taxon>
        <taxon>Ornithinicoccus</taxon>
    </lineage>
</organism>
<evidence type="ECO:0000256" key="1">
    <source>
        <dbReference type="ARBA" id="ARBA00004127"/>
    </source>
</evidence>
<dbReference type="EMBL" id="VFOP01000001">
    <property type="protein sequence ID" value="TQL50518.1"/>
    <property type="molecule type" value="Genomic_DNA"/>
</dbReference>
<dbReference type="GO" id="GO:0012505">
    <property type="term" value="C:endomembrane system"/>
    <property type="evidence" value="ECO:0007669"/>
    <property type="project" value="UniProtKB-SubCell"/>
</dbReference>
<evidence type="ECO:0000259" key="5">
    <source>
        <dbReference type="Pfam" id="PF06803"/>
    </source>
</evidence>
<dbReference type="Proteomes" id="UP000319516">
    <property type="component" value="Unassembled WGS sequence"/>
</dbReference>
<keyword evidence="3" id="KW-1133">Transmembrane helix</keyword>
<keyword evidence="4" id="KW-0472">Membrane</keyword>
<evidence type="ECO:0000256" key="3">
    <source>
        <dbReference type="ARBA" id="ARBA00022989"/>
    </source>
</evidence>
<dbReference type="RefSeq" id="WP_228393100.1">
    <property type="nucleotide sequence ID" value="NZ_BAAAIK010000002.1"/>
</dbReference>
<feature type="domain" description="DUF1232" evidence="5">
    <location>
        <begin position="60"/>
        <end position="96"/>
    </location>
</feature>
<proteinExistence type="predicted"/>
<gene>
    <name evidence="6" type="ORF">FB467_1629</name>
</gene>
<sequence>MSAATATKALRWGALAAVARAIKSASSPDAPSLWTRLAALPRMVRAIRRGDYTGADLSRVLLMMGAVGYVVSPIDLMPEAVLLLGGLADDAVVVGWLAVTVIRTTDDFLDWERNRQAVPGEVIG</sequence>
<evidence type="ECO:0000256" key="2">
    <source>
        <dbReference type="ARBA" id="ARBA00022692"/>
    </source>
</evidence>
<protein>
    <submittedName>
        <fullName evidence="6">Uncharacterized protein DUF1232</fullName>
    </submittedName>
</protein>
<reference evidence="6 7" key="1">
    <citation type="submission" date="2019-06" db="EMBL/GenBank/DDBJ databases">
        <title>Sequencing the genomes of 1000 actinobacteria strains.</title>
        <authorList>
            <person name="Klenk H.-P."/>
        </authorList>
    </citation>
    <scope>NUCLEOTIDE SEQUENCE [LARGE SCALE GENOMIC DNA]</scope>
    <source>
        <strain evidence="6 7">DSM 12335</strain>
    </source>
</reference>
<evidence type="ECO:0000256" key="4">
    <source>
        <dbReference type="ARBA" id="ARBA00023136"/>
    </source>
</evidence>
<evidence type="ECO:0000313" key="7">
    <source>
        <dbReference type="Proteomes" id="UP000319516"/>
    </source>
</evidence>
<comment type="caution">
    <text evidence="6">The sequence shown here is derived from an EMBL/GenBank/DDBJ whole genome shotgun (WGS) entry which is preliminary data.</text>
</comment>